<accession>A0A0M3JKZ1</accession>
<name>A0A0M3JKZ1_ANISI</name>
<dbReference type="EMBL" id="UYRR01020987">
    <property type="protein sequence ID" value="VDK30745.1"/>
    <property type="molecule type" value="Genomic_DNA"/>
</dbReference>
<keyword evidence="2" id="KW-1185">Reference proteome</keyword>
<dbReference type="WBParaSite" id="ASIM_0000831801-mRNA-1">
    <property type="protein sequence ID" value="ASIM_0000831801-mRNA-1"/>
    <property type="gene ID" value="ASIM_0000831801"/>
</dbReference>
<gene>
    <name evidence="1" type="ORF">ASIM_LOCUS8076</name>
</gene>
<reference evidence="3" key="1">
    <citation type="submission" date="2017-02" db="UniProtKB">
        <authorList>
            <consortium name="WormBaseParasite"/>
        </authorList>
    </citation>
    <scope>IDENTIFICATION</scope>
</reference>
<evidence type="ECO:0000313" key="1">
    <source>
        <dbReference type="EMBL" id="VDK30745.1"/>
    </source>
</evidence>
<evidence type="ECO:0000313" key="2">
    <source>
        <dbReference type="Proteomes" id="UP000267096"/>
    </source>
</evidence>
<reference evidence="1 2" key="2">
    <citation type="submission" date="2018-11" db="EMBL/GenBank/DDBJ databases">
        <authorList>
            <consortium name="Pathogen Informatics"/>
        </authorList>
    </citation>
    <scope>NUCLEOTIDE SEQUENCE [LARGE SCALE GENOMIC DNA]</scope>
</reference>
<sequence length="83" mass="9001">MKLMESSEEDQATEPSKTAAEKYLMIVTKSIDEVASSVQENECRDAAQGGCELVVKYEVCATPNGMKACRKTCGGCEGNITFR</sequence>
<evidence type="ECO:0000313" key="3">
    <source>
        <dbReference type="WBParaSite" id="ASIM_0000831801-mRNA-1"/>
    </source>
</evidence>
<dbReference type="AlphaFoldDB" id="A0A0M3JKZ1"/>
<dbReference type="Proteomes" id="UP000267096">
    <property type="component" value="Unassembled WGS sequence"/>
</dbReference>
<proteinExistence type="predicted"/>
<protein>
    <submittedName>
        <fullName evidence="3">ShKT domain-containing protein</fullName>
    </submittedName>
</protein>
<organism evidence="3">
    <name type="scientific">Anisakis simplex</name>
    <name type="common">Herring worm</name>
    <dbReference type="NCBI Taxonomy" id="6269"/>
    <lineage>
        <taxon>Eukaryota</taxon>
        <taxon>Metazoa</taxon>
        <taxon>Ecdysozoa</taxon>
        <taxon>Nematoda</taxon>
        <taxon>Chromadorea</taxon>
        <taxon>Rhabditida</taxon>
        <taxon>Spirurina</taxon>
        <taxon>Ascaridomorpha</taxon>
        <taxon>Ascaridoidea</taxon>
        <taxon>Anisakidae</taxon>
        <taxon>Anisakis</taxon>
        <taxon>Anisakis simplex complex</taxon>
    </lineage>
</organism>